<comment type="caution">
    <text evidence="2">The sequence shown here is derived from an EMBL/GenBank/DDBJ whole genome shotgun (WGS) entry which is preliminary data.</text>
</comment>
<proteinExistence type="predicted"/>
<name>A0A0F9YS72_9BACT</name>
<protein>
    <recommendedName>
        <fullName evidence="1">PD-(D/E)XK endonuclease-like domain-containing protein</fullName>
    </recommendedName>
</protein>
<evidence type="ECO:0000259" key="1">
    <source>
        <dbReference type="Pfam" id="PF12705"/>
    </source>
</evidence>
<organism evidence="2 3">
    <name type="scientific">Candidatus Nomurabacteria bacterium GW2011_GWF1_31_48</name>
    <dbReference type="NCBI Taxonomy" id="1618767"/>
    <lineage>
        <taxon>Bacteria</taxon>
        <taxon>Candidatus Nomuraibacteriota</taxon>
    </lineage>
</organism>
<dbReference type="Proteomes" id="UP000034934">
    <property type="component" value="Unassembled WGS sequence"/>
</dbReference>
<dbReference type="EMBL" id="LBOG01000017">
    <property type="protein sequence ID" value="KKP29271.1"/>
    <property type="molecule type" value="Genomic_DNA"/>
</dbReference>
<dbReference type="InterPro" id="IPR038726">
    <property type="entry name" value="PDDEXK_AddAB-type"/>
</dbReference>
<dbReference type="Gene3D" id="3.90.320.10">
    <property type="match status" value="1"/>
</dbReference>
<reference evidence="2 3" key="1">
    <citation type="journal article" date="2015" name="Nature">
        <title>rRNA introns, odd ribosomes, and small enigmatic genomes across a large radiation of phyla.</title>
        <authorList>
            <person name="Brown C.T."/>
            <person name="Hug L.A."/>
            <person name="Thomas B.C."/>
            <person name="Sharon I."/>
            <person name="Castelle C.J."/>
            <person name="Singh A."/>
            <person name="Wilkins M.J."/>
            <person name="Williams K.H."/>
            <person name="Banfield J.F."/>
        </authorList>
    </citation>
    <scope>NUCLEOTIDE SEQUENCE [LARGE SCALE GENOMIC DNA]</scope>
</reference>
<feature type="domain" description="PD-(D/E)XK endonuclease-like" evidence="1">
    <location>
        <begin position="110"/>
        <end position="247"/>
    </location>
</feature>
<dbReference type="InterPro" id="IPR011604">
    <property type="entry name" value="PDDEXK-like_dom_sf"/>
</dbReference>
<gene>
    <name evidence="2" type="ORF">UR19_C0017G0004</name>
</gene>
<dbReference type="AlphaFoldDB" id="A0A0F9YS72"/>
<evidence type="ECO:0000313" key="3">
    <source>
        <dbReference type="Proteomes" id="UP000034934"/>
    </source>
</evidence>
<sequence>MLTLVVSYFKKIRSLYQSGSKEPFQISRSKIELFTQCPRCFYMDAKIGLGRPSTPPYLLNSAVDSLLKNEFDLLREKGQKHELMNKFAIDCIPFSHPDLPQWRGEVKAYEGALVLDEKSNLVINGLVDDLWQDKDKNLVIVDYKATSTSKEISLDDEYKQSYKRQMEVYQWIFRKLGFTVSTTGYFIFANALKNQPKFDGRLEFAMSIISYTGNDNWVPLTLLEIKETLESPTIPNPSPDCEYCAYKYLSAQAVGDWKKAAKG</sequence>
<evidence type="ECO:0000313" key="2">
    <source>
        <dbReference type="EMBL" id="KKP29271.1"/>
    </source>
</evidence>
<dbReference type="Pfam" id="PF12705">
    <property type="entry name" value="PDDEXK_1"/>
    <property type="match status" value="1"/>
</dbReference>
<accession>A0A0F9YS72</accession>